<comment type="catalytic activity">
    <reaction evidence="13">
        <text>an alpha-Kdo-(2-&gt;4)-alpha-Kdo-(2-&gt;6)-lipid A + ADP-L-glycero-beta-D-manno-heptose = an L-alpha-D-Hep-(1-&gt;5)-[alpha-Kdo-(2-&gt;4)]-alpha-Kdo-(2-&gt;6)-lipid A + ADP + H(+)</text>
        <dbReference type="Rhea" id="RHEA:74067"/>
        <dbReference type="ChEBI" id="CHEBI:15378"/>
        <dbReference type="ChEBI" id="CHEBI:61506"/>
        <dbReference type="ChEBI" id="CHEBI:176431"/>
        <dbReference type="ChEBI" id="CHEBI:193068"/>
        <dbReference type="ChEBI" id="CHEBI:456216"/>
        <dbReference type="EC" id="2.4.99.23"/>
    </reaction>
</comment>
<dbReference type="Proteomes" id="UP000226429">
    <property type="component" value="Unassembled WGS sequence"/>
</dbReference>
<proteinExistence type="inferred from homology"/>
<comment type="pathway">
    <text evidence="2">Bacterial outer membrane biogenesis; LPS core biosynthesis.</text>
</comment>
<evidence type="ECO:0000256" key="6">
    <source>
        <dbReference type="ARBA" id="ARBA00022679"/>
    </source>
</evidence>
<comment type="subcellular location">
    <subcellularLocation>
        <location evidence="1">Cell inner membrane</location>
        <topology evidence="1">Peripheral membrane protein</topology>
        <orientation evidence="1">Cytoplasmic side</orientation>
    </subcellularLocation>
</comment>
<gene>
    <name evidence="14" type="primary">waaC</name>
    <name evidence="14" type="ORF">CFE62_004650</name>
</gene>
<dbReference type="GO" id="GO:0005829">
    <property type="term" value="C:cytosol"/>
    <property type="evidence" value="ECO:0007669"/>
    <property type="project" value="TreeGrafter"/>
</dbReference>
<dbReference type="EC" id="2.4.99.23" evidence="10"/>
<evidence type="ECO:0000256" key="1">
    <source>
        <dbReference type="ARBA" id="ARBA00004515"/>
    </source>
</evidence>
<reference evidence="14 15" key="2">
    <citation type="journal article" date="2018" name="J. Invertebr. Pathol.">
        <title>'Candidatus Aquirickettsiella gammari' (Gammaproteobacteria: Legionellales: Coxiellaceae): A bacterial pathogen of the freshwater crustacean Gammarus fossarum (Malacostraca: Amphipoda).</title>
        <authorList>
            <person name="Bojko J."/>
            <person name="Dunn A.M."/>
            <person name="Stebbing P.D."/>
            <person name="van Aerle R."/>
            <person name="Bacela-Spychalska K."/>
            <person name="Bean T.P."/>
            <person name="Urrutia A."/>
            <person name="Stentiford G.D."/>
        </authorList>
    </citation>
    <scope>NUCLEOTIDE SEQUENCE [LARGE SCALE GENOMIC DNA]</scope>
    <source>
        <strain evidence="14">RA15029</strain>
    </source>
</reference>
<protein>
    <recommendedName>
        <fullName evidence="11">Lipopolysaccharide heptosyltransferase 1</fullName>
        <ecNumber evidence="10">2.4.99.23</ecNumber>
    </recommendedName>
    <alternativeName>
        <fullName evidence="12">ADP-heptose:lipopolysaccharide heptosyltransferase I</fullName>
    </alternativeName>
</protein>
<dbReference type="GO" id="GO:0009244">
    <property type="term" value="P:lipopolysaccharide core region biosynthetic process"/>
    <property type="evidence" value="ECO:0007669"/>
    <property type="project" value="InterPro"/>
</dbReference>
<dbReference type="AlphaFoldDB" id="A0A370CHQ6"/>
<dbReference type="CDD" id="cd03789">
    <property type="entry name" value="GT9_LPS_heptosyltransferase"/>
    <property type="match status" value="1"/>
</dbReference>
<evidence type="ECO:0000256" key="8">
    <source>
        <dbReference type="ARBA" id="ARBA00023136"/>
    </source>
</evidence>
<evidence type="ECO:0000256" key="7">
    <source>
        <dbReference type="ARBA" id="ARBA00022985"/>
    </source>
</evidence>
<sequence length="327" mass="36621">MRVLIVKISSMGDIIHTLPAVTDAAKAIANIQFDWVAEEAFTEIPRCHQHIDKVIPIALRNWRKQLWQTAKSGDVKQFYKKLRSQRYDFVLDAQGSIKSAVITRLSCGYRLGMDKNSVREKPAYLAYQRSFSVSRQQHAIIRLRQLFAKALNYALPTTGPDYGLNKESLILPKIALAKNYLIFVPNASRSAKCWSDKSWSLLLEKMAKRGVNVFIPWGSEQEREKVVRLIKGYPLAHILPYLNLNEMAAVLSNAKAVVSVDTGLSHLAAALGIPTMVLYGPTNPSLIGTIGPSQLHIKVQAQGVDENYLNQLALKKIEDSLDRILLS</sequence>
<dbReference type="SUPFAM" id="SSF53756">
    <property type="entry name" value="UDP-Glycosyltransferase/glycogen phosphorylase"/>
    <property type="match status" value="1"/>
</dbReference>
<reference evidence="14 15" key="1">
    <citation type="journal article" date="2017" name="Int. J. Syst. Evol. Microbiol.">
        <title>Aquarickettsiella crustaci n. gen. n. sp. (Gammaproteobacteria: Legionellales: Coxiellaceae); a bacterial pathogen of the freshwater crustacean: Gammarus fossarum (Malacostraca: Amphipoda).</title>
        <authorList>
            <person name="Bojko J."/>
            <person name="Dunn A.M."/>
            <person name="Stebbing P.D."/>
            <person name="Van Aerle R."/>
            <person name="Bacela-Spychalska K."/>
            <person name="Bean T.P."/>
            <person name="Stentiford G.D."/>
        </authorList>
    </citation>
    <scope>NUCLEOTIDE SEQUENCE [LARGE SCALE GENOMIC DNA]</scope>
    <source>
        <strain evidence="14">RA15029</strain>
    </source>
</reference>
<evidence type="ECO:0000256" key="11">
    <source>
        <dbReference type="ARBA" id="ARBA00044190"/>
    </source>
</evidence>
<keyword evidence="6" id="KW-0808">Transferase</keyword>
<dbReference type="InterPro" id="IPR002201">
    <property type="entry name" value="Glyco_trans_9"/>
</dbReference>
<dbReference type="NCBIfam" id="TIGR02193">
    <property type="entry name" value="heptsyl_trn_I"/>
    <property type="match status" value="1"/>
</dbReference>
<dbReference type="PANTHER" id="PTHR30160">
    <property type="entry name" value="TETRAACYLDISACCHARIDE 4'-KINASE-RELATED"/>
    <property type="match status" value="1"/>
</dbReference>
<name>A0A370CHQ6_9COXI</name>
<keyword evidence="4" id="KW-0997">Cell inner membrane</keyword>
<accession>A0A370CHQ6</accession>
<dbReference type="InterPro" id="IPR011908">
    <property type="entry name" value="LipoPS_heptosylTferase-I"/>
</dbReference>
<evidence type="ECO:0000256" key="9">
    <source>
        <dbReference type="ARBA" id="ARBA00043995"/>
    </source>
</evidence>
<keyword evidence="8" id="KW-0472">Membrane</keyword>
<evidence type="ECO:0000256" key="4">
    <source>
        <dbReference type="ARBA" id="ARBA00022519"/>
    </source>
</evidence>
<keyword evidence="15" id="KW-1185">Reference proteome</keyword>
<evidence type="ECO:0000256" key="10">
    <source>
        <dbReference type="ARBA" id="ARBA00044041"/>
    </source>
</evidence>
<evidence type="ECO:0000313" key="15">
    <source>
        <dbReference type="Proteomes" id="UP000226429"/>
    </source>
</evidence>
<evidence type="ECO:0000313" key="14">
    <source>
        <dbReference type="EMBL" id="RDH40303.1"/>
    </source>
</evidence>
<comment type="caution">
    <text evidence="14">The sequence shown here is derived from an EMBL/GenBank/DDBJ whole genome shotgun (WGS) entry which is preliminary data.</text>
</comment>
<dbReference type="GO" id="GO:0008713">
    <property type="term" value="F:ADP-heptose-lipopolysaccharide heptosyltransferase activity"/>
    <property type="evidence" value="ECO:0007669"/>
    <property type="project" value="TreeGrafter"/>
</dbReference>
<keyword evidence="3" id="KW-1003">Cell membrane</keyword>
<organism evidence="14 15">
    <name type="scientific">Candidatus Aquirickettsiella gammari</name>
    <dbReference type="NCBI Taxonomy" id="2016198"/>
    <lineage>
        <taxon>Bacteria</taxon>
        <taxon>Pseudomonadati</taxon>
        <taxon>Pseudomonadota</taxon>
        <taxon>Gammaproteobacteria</taxon>
        <taxon>Legionellales</taxon>
        <taxon>Coxiellaceae</taxon>
        <taxon>Candidatus Aquirickettsiella</taxon>
    </lineage>
</organism>
<dbReference type="EMBL" id="NMOS02000011">
    <property type="protein sequence ID" value="RDH40303.1"/>
    <property type="molecule type" value="Genomic_DNA"/>
</dbReference>
<dbReference type="GO" id="GO:0005886">
    <property type="term" value="C:plasma membrane"/>
    <property type="evidence" value="ECO:0007669"/>
    <property type="project" value="UniProtKB-SubCell"/>
</dbReference>
<keyword evidence="7" id="KW-0448">Lipopolysaccharide biosynthesis</keyword>
<evidence type="ECO:0000256" key="12">
    <source>
        <dbReference type="ARBA" id="ARBA00044330"/>
    </source>
</evidence>
<evidence type="ECO:0000256" key="13">
    <source>
        <dbReference type="ARBA" id="ARBA00049201"/>
    </source>
</evidence>
<evidence type="ECO:0000256" key="3">
    <source>
        <dbReference type="ARBA" id="ARBA00022475"/>
    </source>
</evidence>
<evidence type="ECO:0000256" key="2">
    <source>
        <dbReference type="ARBA" id="ARBA00004713"/>
    </source>
</evidence>
<keyword evidence="5" id="KW-0328">Glycosyltransferase</keyword>
<dbReference type="Gene3D" id="3.40.50.2000">
    <property type="entry name" value="Glycogen Phosphorylase B"/>
    <property type="match status" value="2"/>
</dbReference>
<dbReference type="Pfam" id="PF01075">
    <property type="entry name" value="Glyco_transf_9"/>
    <property type="match status" value="1"/>
</dbReference>
<comment type="similarity">
    <text evidence="9">Belongs to the glycosyltransferase 9 family.</text>
</comment>
<evidence type="ECO:0000256" key="5">
    <source>
        <dbReference type="ARBA" id="ARBA00022676"/>
    </source>
</evidence>
<dbReference type="InterPro" id="IPR051199">
    <property type="entry name" value="LPS_LOS_Heptosyltrfase"/>
</dbReference>
<dbReference type="PANTHER" id="PTHR30160:SF19">
    <property type="entry name" value="LIPOPOLYSACCHARIDE HEPTOSYLTRANSFERASE 1"/>
    <property type="match status" value="1"/>
</dbReference>